<dbReference type="AlphaFoldDB" id="A0A502CG76"/>
<dbReference type="Proteomes" id="UP000318413">
    <property type="component" value="Unassembled WGS sequence"/>
</dbReference>
<feature type="domain" description="CENP-V/GFA" evidence="4">
    <location>
        <begin position="3"/>
        <end position="111"/>
    </location>
</feature>
<evidence type="ECO:0000313" key="5">
    <source>
        <dbReference type="EMBL" id="TPG11988.1"/>
    </source>
</evidence>
<dbReference type="Gene3D" id="2.170.150.70">
    <property type="match status" value="1"/>
</dbReference>
<organism evidence="5 6">
    <name type="scientific">Sphingomonas oligophenolica</name>
    <dbReference type="NCBI Taxonomy" id="301154"/>
    <lineage>
        <taxon>Bacteria</taxon>
        <taxon>Pseudomonadati</taxon>
        <taxon>Pseudomonadota</taxon>
        <taxon>Alphaproteobacteria</taxon>
        <taxon>Sphingomonadales</taxon>
        <taxon>Sphingomonadaceae</taxon>
        <taxon>Sphingomonas</taxon>
    </lineage>
</organism>
<dbReference type="PROSITE" id="PS51891">
    <property type="entry name" value="CENP_V_GFA"/>
    <property type="match status" value="1"/>
</dbReference>
<dbReference type="InterPro" id="IPR052355">
    <property type="entry name" value="CENP-V-like"/>
</dbReference>
<dbReference type="GO" id="GO:0046872">
    <property type="term" value="F:metal ion binding"/>
    <property type="evidence" value="ECO:0007669"/>
    <property type="project" value="UniProtKB-KW"/>
</dbReference>
<evidence type="ECO:0000259" key="4">
    <source>
        <dbReference type="PROSITE" id="PS51891"/>
    </source>
</evidence>
<name>A0A502CG76_9SPHN</name>
<accession>A0A502CG76</accession>
<dbReference type="SUPFAM" id="SSF51316">
    <property type="entry name" value="Mss4-like"/>
    <property type="match status" value="1"/>
</dbReference>
<evidence type="ECO:0000256" key="3">
    <source>
        <dbReference type="ARBA" id="ARBA00022833"/>
    </source>
</evidence>
<reference evidence="5 6" key="1">
    <citation type="journal article" date="2019" name="Environ. Microbiol.">
        <title>Species interactions and distinct microbial communities in high Arctic permafrost affected cryosols are associated with the CH4 and CO2 gas fluxes.</title>
        <authorList>
            <person name="Altshuler I."/>
            <person name="Hamel J."/>
            <person name="Turney S."/>
            <person name="Magnuson E."/>
            <person name="Levesque R."/>
            <person name="Greer C."/>
            <person name="Whyte L.G."/>
        </authorList>
    </citation>
    <scope>NUCLEOTIDE SEQUENCE [LARGE SCALE GENOMIC DNA]</scope>
    <source>
        <strain evidence="5 6">S5.1</strain>
    </source>
</reference>
<comment type="similarity">
    <text evidence="1">Belongs to the Gfa family.</text>
</comment>
<evidence type="ECO:0000256" key="1">
    <source>
        <dbReference type="ARBA" id="ARBA00005495"/>
    </source>
</evidence>
<dbReference type="RefSeq" id="WP_140871879.1">
    <property type="nucleotide sequence ID" value="NZ_RCZK01000008.1"/>
</dbReference>
<evidence type="ECO:0000256" key="2">
    <source>
        <dbReference type="ARBA" id="ARBA00022723"/>
    </source>
</evidence>
<proteinExistence type="inferred from homology"/>
<protein>
    <submittedName>
        <fullName evidence="5">GFA family protein</fullName>
    </submittedName>
</protein>
<dbReference type="InterPro" id="IPR006913">
    <property type="entry name" value="CENP-V/GFA"/>
</dbReference>
<dbReference type="PANTHER" id="PTHR28620">
    <property type="entry name" value="CENTROMERE PROTEIN V"/>
    <property type="match status" value="1"/>
</dbReference>
<keyword evidence="2" id="KW-0479">Metal-binding</keyword>
<dbReference type="OrthoDB" id="9805575at2"/>
<keyword evidence="6" id="KW-1185">Reference proteome</keyword>
<comment type="caution">
    <text evidence="5">The sequence shown here is derived from an EMBL/GenBank/DDBJ whole genome shotgun (WGS) entry which is preliminary data.</text>
</comment>
<dbReference type="EMBL" id="RCZK01000008">
    <property type="protein sequence ID" value="TPG11988.1"/>
    <property type="molecule type" value="Genomic_DNA"/>
</dbReference>
<dbReference type="GO" id="GO:0016846">
    <property type="term" value="F:carbon-sulfur lyase activity"/>
    <property type="evidence" value="ECO:0007669"/>
    <property type="project" value="InterPro"/>
</dbReference>
<dbReference type="InterPro" id="IPR011057">
    <property type="entry name" value="Mss4-like_sf"/>
</dbReference>
<dbReference type="PANTHER" id="PTHR28620:SF1">
    <property type="entry name" value="CENP-V_GFA DOMAIN-CONTAINING PROTEIN"/>
    <property type="match status" value="1"/>
</dbReference>
<evidence type="ECO:0000313" key="6">
    <source>
        <dbReference type="Proteomes" id="UP000318413"/>
    </source>
</evidence>
<keyword evidence="3" id="KW-0862">Zinc</keyword>
<dbReference type="Pfam" id="PF04828">
    <property type="entry name" value="GFA"/>
    <property type="match status" value="1"/>
</dbReference>
<sequence length="111" mass="12274">MSHQGSCHCGAMTVTIEDDPIEVSECNCSICRRTGALWTYAPPACVAVTGEGIGYVHGDKMLALFHCPTCGVITHWSTIDPDYDRMGINLRLFDPRLWEALPRKFVDGASW</sequence>
<gene>
    <name evidence="5" type="ORF">EAH84_10910</name>
</gene>